<organism evidence="2 3">
    <name type="scientific">Pleurodeles waltl</name>
    <name type="common">Iberian ribbed newt</name>
    <dbReference type="NCBI Taxonomy" id="8319"/>
    <lineage>
        <taxon>Eukaryota</taxon>
        <taxon>Metazoa</taxon>
        <taxon>Chordata</taxon>
        <taxon>Craniata</taxon>
        <taxon>Vertebrata</taxon>
        <taxon>Euteleostomi</taxon>
        <taxon>Amphibia</taxon>
        <taxon>Batrachia</taxon>
        <taxon>Caudata</taxon>
        <taxon>Salamandroidea</taxon>
        <taxon>Salamandridae</taxon>
        <taxon>Pleurodelinae</taxon>
        <taxon>Pleurodeles</taxon>
    </lineage>
</organism>
<evidence type="ECO:0000313" key="3">
    <source>
        <dbReference type="Proteomes" id="UP001066276"/>
    </source>
</evidence>
<keyword evidence="3" id="KW-1185">Reference proteome</keyword>
<name>A0AAV7WPD5_PLEWA</name>
<proteinExistence type="predicted"/>
<evidence type="ECO:0000256" key="1">
    <source>
        <dbReference type="SAM" id="MobiDB-lite"/>
    </source>
</evidence>
<comment type="caution">
    <text evidence="2">The sequence shown here is derived from an EMBL/GenBank/DDBJ whole genome shotgun (WGS) entry which is preliminary data.</text>
</comment>
<protein>
    <submittedName>
        <fullName evidence="2">Uncharacterized protein</fullName>
    </submittedName>
</protein>
<dbReference type="Proteomes" id="UP001066276">
    <property type="component" value="Chromosome 1_1"/>
</dbReference>
<feature type="region of interest" description="Disordered" evidence="1">
    <location>
        <begin position="1"/>
        <end position="29"/>
    </location>
</feature>
<gene>
    <name evidence="2" type="ORF">NDU88_002263</name>
</gene>
<dbReference type="AlphaFoldDB" id="A0AAV7WPD5"/>
<evidence type="ECO:0000313" key="2">
    <source>
        <dbReference type="EMBL" id="KAJ1214645.1"/>
    </source>
</evidence>
<feature type="region of interest" description="Disordered" evidence="1">
    <location>
        <begin position="100"/>
        <end position="137"/>
    </location>
</feature>
<sequence length="137" mass="14716">MEKIQGASGLIISATRPWENPPDPLEEAGYCPNPRGVLQTAAIGRQQGGGCVGRGGALTHRERLGPLLDYQAVQLVMRGPGAPAGAVVEKGWRDATVPEERNNFTLGDPHQKQTIGEASNRRLVTGETQVEEFQMDS</sequence>
<dbReference type="EMBL" id="JANPWB010000001">
    <property type="protein sequence ID" value="KAJ1214645.1"/>
    <property type="molecule type" value="Genomic_DNA"/>
</dbReference>
<reference evidence="2" key="1">
    <citation type="journal article" date="2022" name="bioRxiv">
        <title>Sequencing and chromosome-scale assembly of the giantPleurodeles waltlgenome.</title>
        <authorList>
            <person name="Brown T."/>
            <person name="Elewa A."/>
            <person name="Iarovenko S."/>
            <person name="Subramanian E."/>
            <person name="Araus A.J."/>
            <person name="Petzold A."/>
            <person name="Susuki M."/>
            <person name="Suzuki K.-i.T."/>
            <person name="Hayashi T."/>
            <person name="Toyoda A."/>
            <person name="Oliveira C."/>
            <person name="Osipova E."/>
            <person name="Leigh N.D."/>
            <person name="Simon A."/>
            <person name="Yun M.H."/>
        </authorList>
    </citation>
    <scope>NUCLEOTIDE SEQUENCE</scope>
    <source>
        <strain evidence="2">20211129_DDA</strain>
        <tissue evidence="2">Liver</tissue>
    </source>
</reference>
<accession>A0AAV7WPD5</accession>